<dbReference type="AlphaFoldDB" id="M3HNS8"/>
<keyword evidence="1" id="KW-0472">Membrane</keyword>
<dbReference type="Proteomes" id="UP000011778">
    <property type="component" value="Unassembled WGS sequence"/>
</dbReference>
<evidence type="ECO:0000313" key="2">
    <source>
        <dbReference type="EMBL" id="EMG19616.1"/>
    </source>
</evidence>
<gene>
    <name evidence="2" type="ORF">LEP1GSC150_2565</name>
</gene>
<reference evidence="2 3" key="1">
    <citation type="submission" date="2013-02" db="EMBL/GenBank/DDBJ databases">
        <authorList>
            <person name="Harkins D.M."/>
            <person name="Durkin A.S."/>
            <person name="Brinkac L.M."/>
            <person name="Haft D.H."/>
            <person name="Selengut J.D."/>
            <person name="Sanka R."/>
            <person name="DePew J."/>
            <person name="Purushe J."/>
            <person name="Tulsiani S.M."/>
            <person name="Graham G.C."/>
            <person name="Burns M.-A."/>
            <person name="Dohnt M.F."/>
            <person name="Smythe L.D."/>
            <person name="McKay D.B."/>
            <person name="Craig S.B."/>
            <person name="Vinetz J.M."/>
            <person name="Sutton G.G."/>
            <person name="Nierman W.C."/>
            <person name="Fouts D.E."/>
        </authorList>
    </citation>
    <scope>NUCLEOTIDE SEQUENCE [LARGE SCALE GENOMIC DNA]</scope>
    <source>
        <strain evidence="2 3">LT2050</strain>
    </source>
</reference>
<feature type="non-terminal residue" evidence="2">
    <location>
        <position position="1"/>
    </location>
</feature>
<comment type="caution">
    <text evidence="2">The sequence shown here is derived from an EMBL/GenBank/DDBJ whole genome shotgun (WGS) entry which is preliminary data.</text>
</comment>
<keyword evidence="1" id="KW-0812">Transmembrane</keyword>
<name>M3HNS8_LEPIT</name>
<protein>
    <submittedName>
        <fullName evidence="2">Uncharacterized protein</fullName>
    </submittedName>
</protein>
<organism evidence="2 3">
    <name type="scientific">Leptospira interrogans serovar Copenhageni str. LT2050</name>
    <dbReference type="NCBI Taxonomy" id="1001598"/>
    <lineage>
        <taxon>Bacteria</taxon>
        <taxon>Pseudomonadati</taxon>
        <taxon>Spirochaetota</taxon>
        <taxon>Spirochaetia</taxon>
        <taxon>Leptospirales</taxon>
        <taxon>Leptospiraceae</taxon>
        <taxon>Leptospira</taxon>
    </lineage>
</organism>
<evidence type="ECO:0000256" key="1">
    <source>
        <dbReference type="SAM" id="Phobius"/>
    </source>
</evidence>
<sequence>SNFFQNLKEKIKKPIWFLKRFFIFLNVTFLFWIIANTDLFAIESRIGVTFETYESRYSHYTKENWFLKSQIVRSKTNRFEQI</sequence>
<accession>M3HNS8</accession>
<evidence type="ECO:0000313" key="3">
    <source>
        <dbReference type="Proteomes" id="UP000011778"/>
    </source>
</evidence>
<keyword evidence="1" id="KW-1133">Transmembrane helix</keyword>
<feature type="transmembrane region" description="Helical" evidence="1">
    <location>
        <begin position="21"/>
        <end position="42"/>
    </location>
</feature>
<proteinExistence type="predicted"/>
<dbReference type="EMBL" id="AFMD02000492">
    <property type="protein sequence ID" value="EMG19616.1"/>
    <property type="molecule type" value="Genomic_DNA"/>
</dbReference>